<evidence type="ECO:0000313" key="2">
    <source>
        <dbReference type="EMBL" id="MBW7573175.1"/>
    </source>
</evidence>
<feature type="transmembrane region" description="Helical" evidence="1">
    <location>
        <begin position="260"/>
        <end position="277"/>
    </location>
</feature>
<dbReference type="EMBL" id="JAGFNZ010000003">
    <property type="protein sequence ID" value="MBW7573175.1"/>
    <property type="molecule type" value="Genomic_DNA"/>
</dbReference>
<reference evidence="2 3" key="1">
    <citation type="submission" date="2021-03" db="EMBL/GenBank/DDBJ databases">
        <title>Caproiciproducens sp. nov. isolated from feces of cow.</title>
        <authorList>
            <person name="Choi J.-Y."/>
        </authorList>
    </citation>
    <scope>NUCLEOTIDE SEQUENCE [LARGE SCALE GENOMIC DNA]</scope>
    <source>
        <strain evidence="2 3">AGMB10547</strain>
    </source>
</reference>
<gene>
    <name evidence="2" type="ORF">J5W02_10160</name>
</gene>
<protein>
    <submittedName>
        <fullName evidence="2">Secretion protein F</fullName>
    </submittedName>
</protein>
<evidence type="ECO:0000256" key="1">
    <source>
        <dbReference type="SAM" id="Phobius"/>
    </source>
</evidence>
<accession>A0ABS7DPF2</accession>
<feature type="transmembrane region" description="Helical" evidence="1">
    <location>
        <begin position="6"/>
        <end position="24"/>
    </location>
</feature>
<proteinExistence type="predicted"/>
<feature type="transmembrane region" description="Helical" evidence="1">
    <location>
        <begin position="100"/>
        <end position="122"/>
    </location>
</feature>
<sequence length="288" mass="32087">MTSTMIGAGIFTAAGCYFILSDLLRMPTLEATRAALKLTQNQKARGYHALLRQWAGILAKYIRLDEYRRRSMATTLKYAGIELSPEAYLSDIIVKTGVRLLLVIPCYWISPLLVPVVLILAINKFWDSTKAAEKIAADKRKSIERELPRFVATIAQEISATRDVLSLLEGYRESAGPVFKNELEITIADMKSGSQEQGLNHLSGRVGSGMLSEVVRGLLTVLNGSNGEIQFAMLSHDYQKLEIQALRKEAQKRPGKLKKYSYLLLACIIGTYLFVVFKQVGSYLGTLF</sequence>
<keyword evidence="1" id="KW-1133">Transmembrane helix</keyword>
<keyword evidence="1" id="KW-0812">Transmembrane</keyword>
<dbReference type="RefSeq" id="WP_219965567.1">
    <property type="nucleotide sequence ID" value="NZ_JAGFNZ010000003.1"/>
</dbReference>
<keyword evidence="1" id="KW-0472">Membrane</keyword>
<keyword evidence="3" id="KW-1185">Reference proteome</keyword>
<evidence type="ECO:0000313" key="3">
    <source>
        <dbReference type="Proteomes" id="UP000719942"/>
    </source>
</evidence>
<dbReference type="Proteomes" id="UP000719942">
    <property type="component" value="Unassembled WGS sequence"/>
</dbReference>
<comment type="caution">
    <text evidence="2">The sequence shown here is derived from an EMBL/GenBank/DDBJ whole genome shotgun (WGS) entry which is preliminary data.</text>
</comment>
<organism evidence="2 3">
    <name type="scientific">Caproiciproducens faecalis</name>
    <dbReference type="NCBI Taxonomy" id="2820301"/>
    <lineage>
        <taxon>Bacteria</taxon>
        <taxon>Bacillati</taxon>
        <taxon>Bacillota</taxon>
        <taxon>Clostridia</taxon>
        <taxon>Eubacteriales</taxon>
        <taxon>Acutalibacteraceae</taxon>
        <taxon>Caproiciproducens</taxon>
    </lineage>
</organism>
<name>A0ABS7DPF2_9FIRM</name>